<comment type="caution">
    <text evidence="1">The sequence shown here is derived from an EMBL/GenBank/DDBJ whole genome shotgun (WGS) entry which is preliminary data.</text>
</comment>
<name>A0A7J9JUE5_9ROSI</name>
<keyword evidence="2" id="KW-1185">Reference proteome</keyword>
<evidence type="ECO:0000313" key="1">
    <source>
        <dbReference type="EMBL" id="MBA0837792.1"/>
    </source>
</evidence>
<dbReference type="AlphaFoldDB" id="A0A7J9JUE5"/>
<reference evidence="1 2" key="1">
    <citation type="journal article" date="2019" name="Genome Biol. Evol.">
        <title>Insights into the evolution of the New World diploid cottons (Gossypium, subgenus Houzingenia) based on genome sequencing.</title>
        <authorList>
            <person name="Grover C.E."/>
            <person name="Arick M.A. 2nd"/>
            <person name="Thrash A."/>
            <person name="Conover J.L."/>
            <person name="Sanders W.S."/>
            <person name="Peterson D.G."/>
            <person name="Frelichowski J.E."/>
            <person name="Scheffler J.A."/>
            <person name="Scheffler B.E."/>
            <person name="Wendel J.F."/>
        </authorList>
    </citation>
    <scope>NUCLEOTIDE SEQUENCE [LARGE SCALE GENOMIC DNA]</scope>
    <source>
        <strain evidence="1">6</strain>
        <tissue evidence="1">Leaf</tissue>
    </source>
</reference>
<dbReference type="EMBL" id="JABFAE010000009">
    <property type="protein sequence ID" value="MBA0837792.1"/>
    <property type="molecule type" value="Genomic_DNA"/>
</dbReference>
<dbReference type="Proteomes" id="UP000593575">
    <property type="component" value="Unassembled WGS sequence"/>
</dbReference>
<proteinExistence type="predicted"/>
<organism evidence="1 2">
    <name type="scientific">Gossypium armourianum</name>
    <dbReference type="NCBI Taxonomy" id="34283"/>
    <lineage>
        <taxon>Eukaryota</taxon>
        <taxon>Viridiplantae</taxon>
        <taxon>Streptophyta</taxon>
        <taxon>Embryophyta</taxon>
        <taxon>Tracheophyta</taxon>
        <taxon>Spermatophyta</taxon>
        <taxon>Magnoliopsida</taxon>
        <taxon>eudicotyledons</taxon>
        <taxon>Gunneridae</taxon>
        <taxon>Pentapetalae</taxon>
        <taxon>rosids</taxon>
        <taxon>malvids</taxon>
        <taxon>Malvales</taxon>
        <taxon>Malvaceae</taxon>
        <taxon>Malvoideae</taxon>
        <taxon>Gossypium</taxon>
    </lineage>
</organism>
<sequence length="33" mass="3544">MILPFLGASQPVPHLSEQEDCNSFFNACSNGSC</sequence>
<evidence type="ECO:0000313" key="2">
    <source>
        <dbReference type="Proteomes" id="UP000593575"/>
    </source>
</evidence>
<gene>
    <name evidence="1" type="ORF">Goarm_009919</name>
</gene>
<protein>
    <submittedName>
        <fullName evidence="1">Uncharacterized protein</fullName>
    </submittedName>
</protein>
<accession>A0A7J9JUE5</accession>